<dbReference type="Proteomes" id="UP000316855">
    <property type="component" value="Chromosome"/>
</dbReference>
<name>A0A517V8V7_9PLAN</name>
<evidence type="ECO:0000256" key="4">
    <source>
        <dbReference type="SAM" id="MobiDB-lite"/>
    </source>
</evidence>
<gene>
    <name evidence="5" type="ORF">Pan161_10740</name>
</gene>
<dbReference type="InterPro" id="IPR019734">
    <property type="entry name" value="TPR_rpt"/>
</dbReference>
<feature type="repeat" description="TPR" evidence="3">
    <location>
        <begin position="237"/>
        <end position="270"/>
    </location>
</feature>
<keyword evidence="6" id="KW-1185">Reference proteome</keyword>
<dbReference type="SUPFAM" id="SSF48452">
    <property type="entry name" value="TPR-like"/>
    <property type="match status" value="1"/>
</dbReference>
<evidence type="ECO:0000313" key="5">
    <source>
        <dbReference type="EMBL" id="QDT89445.1"/>
    </source>
</evidence>
<evidence type="ECO:0000256" key="3">
    <source>
        <dbReference type="PROSITE-ProRule" id="PRU00339"/>
    </source>
</evidence>
<organism evidence="5 6">
    <name type="scientific">Gimesia algae</name>
    <dbReference type="NCBI Taxonomy" id="2527971"/>
    <lineage>
        <taxon>Bacteria</taxon>
        <taxon>Pseudomonadati</taxon>
        <taxon>Planctomycetota</taxon>
        <taxon>Planctomycetia</taxon>
        <taxon>Planctomycetales</taxon>
        <taxon>Planctomycetaceae</taxon>
        <taxon>Gimesia</taxon>
    </lineage>
</organism>
<evidence type="ECO:0000313" key="6">
    <source>
        <dbReference type="Proteomes" id="UP000316855"/>
    </source>
</evidence>
<dbReference type="InterPro" id="IPR013105">
    <property type="entry name" value="TPR_2"/>
</dbReference>
<dbReference type="Pfam" id="PF07719">
    <property type="entry name" value="TPR_2"/>
    <property type="match status" value="1"/>
</dbReference>
<dbReference type="InterPro" id="IPR011990">
    <property type="entry name" value="TPR-like_helical_dom_sf"/>
</dbReference>
<keyword evidence="2 3" id="KW-0802">TPR repeat</keyword>
<feature type="compositionally biased region" description="Basic residues" evidence="4">
    <location>
        <begin position="35"/>
        <end position="44"/>
    </location>
</feature>
<keyword evidence="1" id="KW-0677">Repeat</keyword>
<feature type="compositionally biased region" description="Polar residues" evidence="4">
    <location>
        <begin position="356"/>
        <end position="368"/>
    </location>
</feature>
<protein>
    <submittedName>
        <fullName evidence="5">Tetratricopeptide repeat protein</fullName>
    </submittedName>
</protein>
<evidence type="ECO:0000256" key="2">
    <source>
        <dbReference type="ARBA" id="ARBA00022803"/>
    </source>
</evidence>
<dbReference type="Gene3D" id="1.25.40.10">
    <property type="entry name" value="Tetratricopeptide repeat domain"/>
    <property type="match status" value="1"/>
</dbReference>
<reference evidence="5 6" key="1">
    <citation type="submission" date="2019-02" db="EMBL/GenBank/DDBJ databases">
        <title>Deep-cultivation of Planctomycetes and their phenomic and genomic characterization uncovers novel biology.</title>
        <authorList>
            <person name="Wiegand S."/>
            <person name="Jogler M."/>
            <person name="Boedeker C."/>
            <person name="Pinto D."/>
            <person name="Vollmers J."/>
            <person name="Rivas-Marin E."/>
            <person name="Kohn T."/>
            <person name="Peeters S.H."/>
            <person name="Heuer A."/>
            <person name="Rast P."/>
            <person name="Oberbeckmann S."/>
            <person name="Bunk B."/>
            <person name="Jeske O."/>
            <person name="Meyerdierks A."/>
            <person name="Storesund J.E."/>
            <person name="Kallscheuer N."/>
            <person name="Luecker S."/>
            <person name="Lage O.M."/>
            <person name="Pohl T."/>
            <person name="Merkel B.J."/>
            <person name="Hornburger P."/>
            <person name="Mueller R.-W."/>
            <person name="Bruemmer F."/>
            <person name="Labrenz M."/>
            <person name="Spormann A.M."/>
            <person name="Op den Camp H."/>
            <person name="Overmann J."/>
            <person name="Amann R."/>
            <person name="Jetten M.S.M."/>
            <person name="Mascher T."/>
            <person name="Medema M.H."/>
            <person name="Devos D.P."/>
            <person name="Kaster A.-K."/>
            <person name="Ovreas L."/>
            <person name="Rohde M."/>
            <person name="Galperin M.Y."/>
            <person name="Jogler C."/>
        </authorList>
    </citation>
    <scope>NUCLEOTIDE SEQUENCE [LARGE SCALE GENOMIC DNA]</scope>
    <source>
        <strain evidence="5 6">Pan161</strain>
    </source>
</reference>
<dbReference type="RefSeq" id="WP_145224666.1">
    <property type="nucleotide sequence ID" value="NZ_CP036343.1"/>
</dbReference>
<dbReference type="AlphaFoldDB" id="A0A517V8V7"/>
<proteinExistence type="predicted"/>
<dbReference type="OrthoDB" id="208058at2"/>
<accession>A0A517V8V7</accession>
<evidence type="ECO:0000256" key="1">
    <source>
        <dbReference type="ARBA" id="ARBA00022737"/>
    </source>
</evidence>
<dbReference type="EMBL" id="CP036343">
    <property type="protein sequence ID" value="QDT89445.1"/>
    <property type="molecule type" value="Genomic_DNA"/>
</dbReference>
<dbReference type="PROSITE" id="PS50005">
    <property type="entry name" value="TPR"/>
    <property type="match status" value="1"/>
</dbReference>
<dbReference type="KEGG" id="gax:Pan161_10740"/>
<feature type="region of interest" description="Disordered" evidence="4">
    <location>
        <begin position="27"/>
        <end position="50"/>
    </location>
</feature>
<sequence length="458" mass="51146">MRSLLIVSTVFLFVGSPEQVSAQKYLSAPVQQSRSHQHHHRGSSYHRNSYPRNYGRTWPNPGWSVSGYSGNTSFNFSFPGNSYYGNPWGPYMYNRFGYYSTDAFIPGNPVLYSNGYSINGFYPILPGQGISPPAVYPYSNIPGTLPTDPNSSQFYGPAASNVPLNNALQNDLERWNDKNYLPEPSRKIQKYIVPSTRHARELSLRNQVKGDEYFKKLDYRRAYERYKLAASLTKDLATPHFRKGYSLVALGQYDRAAFEFKQGLELDPTWPSTGESLNELFGADQVIAKDSMVNQVAEWVKEDIRDPERLFVFGVVLHFNGQTEEAHDVMETAARLAGRGDHFLAFLNPQPVPVDQQTVKQKGRNQQGYVVDPAKTRPPAFESKQTPVLPGKPLGPARSQPLSKPLPPPPQKIPQKPAGNDSALPPLPQKADAPGEPLIPLPEPVKSQPQAPLLIPPK</sequence>
<feature type="region of interest" description="Disordered" evidence="4">
    <location>
        <begin position="356"/>
        <end position="458"/>
    </location>
</feature>